<name>A0AA38JK54_9AGAR</name>
<evidence type="ECO:0000313" key="2">
    <source>
        <dbReference type="Proteomes" id="UP001176059"/>
    </source>
</evidence>
<evidence type="ECO:0008006" key="3">
    <source>
        <dbReference type="Google" id="ProtNLM"/>
    </source>
</evidence>
<comment type="caution">
    <text evidence="1">The sequence shown here is derived from an EMBL/GenBank/DDBJ whole genome shotgun (WGS) entry which is preliminary data.</text>
</comment>
<protein>
    <recommendedName>
        <fullName evidence="3">Protein kinase domain-containing protein</fullName>
    </recommendedName>
</protein>
<reference evidence="1" key="1">
    <citation type="submission" date="2022-08" db="EMBL/GenBank/DDBJ databases">
        <authorList>
            <consortium name="DOE Joint Genome Institute"/>
            <person name="Min B."/>
            <person name="Sierra-Patev S."/>
            <person name="Naranjo-Ortiz M."/>
            <person name="Looney B."/>
            <person name="Konkel Z."/>
            <person name="Slot J.C."/>
            <person name="Sakamoto Y."/>
            <person name="Steenwyk J.L."/>
            <person name="Rokas A."/>
            <person name="Carro J."/>
            <person name="Camarero S."/>
            <person name="Ferreira P."/>
            <person name="Molpeceres G."/>
            <person name="Ruiz-duenas F.J."/>
            <person name="Serrano A."/>
            <person name="Henrissat B."/>
            <person name="Drula E."/>
            <person name="Hughes K.W."/>
            <person name="Mata J.L."/>
            <person name="Ishikawa N.K."/>
            <person name="Vargas-Isla R."/>
            <person name="Ushijima S."/>
            <person name="Smith C.A."/>
            <person name="Ahrendt S."/>
            <person name="Andreopoulos W."/>
            <person name="He G."/>
            <person name="LaButti K."/>
            <person name="Lipzen A."/>
            <person name="Ng V."/>
            <person name="Riley R."/>
            <person name="Sandor L."/>
            <person name="Barry K."/>
            <person name="Martinez A.T."/>
            <person name="Xiao Y."/>
            <person name="Gibbons J.G."/>
            <person name="Terashima K."/>
            <person name="Hibbett D.S."/>
            <person name="Grigoriev I.V."/>
        </authorList>
    </citation>
    <scope>NUCLEOTIDE SEQUENCE</scope>
    <source>
        <strain evidence="1">ET3784</strain>
    </source>
</reference>
<dbReference type="SUPFAM" id="SSF56112">
    <property type="entry name" value="Protein kinase-like (PK-like)"/>
    <property type="match status" value="1"/>
</dbReference>
<gene>
    <name evidence="1" type="ORF">DFJ43DRAFT_336451</name>
</gene>
<dbReference type="AlphaFoldDB" id="A0AA38JK54"/>
<keyword evidence="2" id="KW-1185">Reference proteome</keyword>
<organism evidence="1 2">
    <name type="scientific">Lentinula guzmanii</name>
    <dbReference type="NCBI Taxonomy" id="2804957"/>
    <lineage>
        <taxon>Eukaryota</taxon>
        <taxon>Fungi</taxon>
        <taxon>Dikarya</taxon>
        <taxon>Basidiomycota</taxon>
        <taxon>Agaricomycotina</taxon>
        <taxon>Agaricomycetes</taxon>
        <taxon>Agaricomycetidae</taxon>
        <taxon>Agaricales</taxon>
        <taxon>Marasmiineae</taxon>
        <taxon>Omphalotaceae</taxon>
        <taxon>Lentinula</taxon>
    </lineage>
</organism>
<reference evidence="1" key="2">
    <citation type="journal article" date="2023" name="Proc. Natl. Acad. Sci. U.S.A.">
        <title>A global phylogenomic analysis of the shiitake genus Lentinula.</title>
        <authorList>
            <person name="Sierra-Patev S."/>
            <person name="Min B."/>
            <person name="Naranjo-Ortiz M."/>
            <person name="Looney B."/>
            <person name="Konkel Z."/>
            <person name="Slot J.C."/>
            <person name="Sakamoto Y."/>
            <person name="Steenwyk J.L."/>
            <person name="Rokas A."/>
            <person name="Carro J."/>
            <person name="Camarero S."/>
            <person name="Ferreira P."/>
            <person name="Molpeceres G."/>
            <person name="Ruiz-Duenas F.J."/>
            <person name="Serrano A."/>
            <person name="Henrissat B."/>
            <person name="Drula E."/>
            <person name="Hughes K.W."/>
            <person name="Mata J.L."/>
            <person name="Ishikawa N.K."/>
            <person name="Vargas-Isla R."/>
            <person name="Ushijima S."/>
            <person name="Smith C.A."/>
            <person name="Donoghue J."/>
            <person name="Ahrendt S."/>
            <person name="Andreopoulos W."/>
            <person name="He G."/>
            <person name="LaButti K."/>
            <person name="Lipzen A."/>
            <person name="Ng V."/>
            <person name="Riley R."/>
            <person name="Sandor L."/>
            <person name="Barry K."/>
            <person name="Martinez A.T."/>
            <person name="Xiao Y."/>
            <person name="Gibbons J.G."/>
            <person name="Terashima K."/>
            <person name="Grigoriev I.V."/>
            <person name="Hibbett D."/>
        </authorList>
    </citation>
    <scope>NUCLEOTIDE SEQUENCE</scope>
    <source>
        <strain evidence="1">ET3784</strain>
    </source>
</reference>
<dbReference type="Gene3D" id="1.10.510.10">
    <property type="entry name" value="Transferase(Phosphotransferase) domain 1"/>
    <property type="match status" value="1"/>
</dbReference>
<sequence>MSPPFCFPVACAAILITTSAWWYYYSSPNHGRRDQLPRDLRTWRLADEEATWSILSPILAFNGWKSWDTPYSLFQDRPEHSISNGFHTGGSYRYMSPYAITKLRKFHYHNAFVRAVRNQEGYDAVCRVIVAGNEGQNCLKAIRRVAYGDATHFCDSHVLPLLFEFQFEDITFGIFPLMSGMNFHDMIPSIYCHCSLGDFMHMLTQALEALQFIHHKRVAHHDAFFNNFLVEWQPDSLKRGAISVAHPRVWLIDFENAMSFPEDTPYGECKCTTPDFLKRDNYGRPYDAAFMGDLSFNAFTLDLWQFMYYVQYLEINIPTLNEVLRNLQNQSTAESALRLLHDTLCNFTPSQLHVPFRYTEPSYDCTED</sequence>
<evidence type="ECO:0000313" key="1">
    <source>
        <dbReference type="EMBL" id="KAJ3732130.1"/>
    </source>
</evidence>
<accession>A0AA38JK54</accession>
<dbReference type="EMBL" id="JANVFO010000026">
    <property type="protein sequence ID" value="KAJ3732130.1"/>
    <property type="molecule type" value="Genomic_DNA"/>
</dbReference>
<dbReference type="InterPro" id="IPR011009">
    <property type="entry name" value="Kinase-like_dom_sf"/>
</dbReference>
<dbReference type="Proteomes" id="UP001176059">
    <property type="component" value="Unassembled WGS sequence"/>
</dbReference>
<proteinExistence type="predicted"/>